<name>A0ABS9C873_9FLAO</name>
<keyword evidence="4" id="KW-1185">Reference proteome</keyword>
<dbReference type="InterPro" id="IPR022385">
    <property type="entry name" value="Rhs_assc_core"/>
</dbReference>
<accession>A0ABS9C873</accession>
<dbReference type="PANTHER" id="PTHR32305:SF15">
    <property type="entry name" value="PROTEIN RHSA-RELATED"/>
    <property type="match status" value="1"/>
</dbReference>
<dbReference type="Pfam" id="PF20041">
    <property type="entry name" value="DUF6443"/>
    <property type="match status" value="1"/>
</dbReference>
<organism evidence="3 4">
    <name type="scientific">Chryseobacterium indicum</name>
    <dbReference type="NCBI Taxonomy" id="2766954"/>
    <lineage>
        <taxon>Bacteria</taxon>
        <taxon>Pseudomonadati</taxon>
        <taxon>Bacteroidota</taxon>
        <taxon>Flavobacteriia</taxon>
        <taxon>Flavobacteriales</taxon>
        <taxon>Weeksellaceae</taxon>
        <taxon>Chryseobacterium group</taxon>
        <taxon>Chryseobacterium</taxon>
    </lineage>
</organism>
<dbReference type="NCBIfam" id="TIGR03696">
    <property type="entry name" value="Rhs_assc_core"/>
    <property type="match status" value="1"/>
</dbReference>
<feature type="signal peptide" evidence="1">
    <location>
        <begin position="1"/>
        <end position="23"/>
    </location>
</feature>
<dbReference type="RefSeq" id="WP_235131817.1">
    <property type="nucleotide sequence ID" value="NZ_JACSGT010000001.1"/>
</dbReference>
<reference evidence="3" key="1">
    <citation type="submission" date="2021-08" db="EMBL/GenBank/DDBJ databases">
        <title>Complete genome sequence of Chryseobacterium sp strain PS-8.</title>
        <authorList>
            <person name="Das S.K."/>
        </authorList>
    </citation>
    <scope>NUCLEOTIDE SEQUENCE</scope>
    <source>
        <strain evidence="3">PS-8</strain>
    </source>
</reference>
<feature type="domain" description="DUF6443" evidence="2">
    <location>
        <begin position="32"/>
        <end position="157"/>
    </location>
</feature>
<comment type="caution">
    <text evidence="3">The sequence shown here is derived from an EMBL/GenBank/DDBJ whole genome shotgun (WGS) entry which is preliminary data.</text>
</comment>
<dbReference type="PANTHER" id="PTHR32305">
    <property type="match status" value="1"/>
</dbReference>
<dbReference type="InterPro" id="IPR050708">
    <property type="entry name" value="T6SS_VgrG/RHS"/>
</dbReference>
<dbReference type="InterPro" id="IPR045619">
    <property type="entry name" value="DUF6443"/>
</dbReference>
<evidence type="ECO:0000259" key="2">
    <source>
        <dbReference type="Pfam" id="PF20041"/>
    </source>
</evidence>
<proteinExistence type="predicted"/>
<protein>
    <submittedName>
        <fullName evidence="3">RHS repeat-associated core domain-containing protein</fullName>
    </submittedName>
</protein>
<sequence length="1142" mass="129084">MRKYSTTKTFSLLGLSIAAMSFAQSQNENYIQSQSCLNDDCSRKSETITYFDGLGRPKQIISVKATPGGKDLVTPVTYDGFGRQVKSILPVPADTQNSSIHTGITDETAANSYYGVSNAYSEKEIENSPLDRVLQQASPGEPWKMSSGHTQKLKYETNLGTEVKKFITSTTTSTVNNVSTTVSTLSVSTDNSGYYPASTLYKNTVTDEDGNPVTEFKNGQGQTILVRRNDGAQNVDTYYVYNEYSQLAFVLSPKAVKQISDNNNLITDDILNELCYQYRYDGRDRLVEKRLPGKEWELMVYDKQDRVVLTQDAILRTANNSFGSKGWLFTKYDEFGRVALTGFYPDSNSRSFVQDQMNTIAANSLNNEIRTTEPVVVSGISIYYRNLAFPSSGVVLLSVNYYDTYPSEAPAVPATVLGQHTMKQTLGSSEDASTMGILTAAYVKNIEDNNWTKTYSYYDSTGRAIATKSTNHLGGYTNTETELDFAGVPKLSKTYHKRLSTDTEKVITETFEYDSQNRLKKHYHQVDNNPQELLAENTYNDLSQLVNKKVGNNLQSIDYTYNIRGWMTKINDPANLNGKLFGYKVKYSEVEGLETPNTDFSTLKVKPKYNGNIAEVDWRTGTTTGDNLRRYGYVYDGANRLLAGFYQKDTNPSAKEYFEKMEYDLNGNISNLKRSAQSQQGASAFNIDDLGYIYTGNRLTSVTDSSTDYRGYPDTSGNPIRYDSNGNMISHRDKGILQIDYNFLNLPKYIKFDNFITTRAGKIYVNTAYTYRADGVKVGKQYSYKNSSNITHLFSERTDYLDGFQYTNELLKFVPTSEGYYNFENNKYIYNYTDHLGNIRLSYFNNGSGAEVLEENNYYPFGMKHEGYNTSFSFGSSYQYKYNGKELQTESGMYDYGARFYMADIGRWGVVDPLAEKMRRHSPYNYAYNNPIRFIDPDGRQGKDIIVLTANGSFKASKEILYKTPEGRRLWDKYGTSKTDDIYIGSKNFGSDSKTVAETIANVKTMGLVKDNKISLPEGYTNNAEFNNLDISKSGDKNVHLVSLNEKYFQEKNNDSRYNIKSVDEEGNPKTFGYNNYDLAEAVYHELKSHIEDATGNEDADHIKYGTDAFKLIAPRAPGSPSETIMNQLIKVREDARKKKED</sequence>
<gene>
    <name evidence="3" type="ORF">H9Q08_13810</name>
</gene>
<evidence type="ECO:0000256" key="1">
    <source>
        <dbReference type="SAM" id="SignalP"/>
    </source>
</evidence>
<feature type="chain" id="PRO_5045877415" evidence="1">
    <location>
        <begin position="24"/>
        <end position="1142"/>
    </location>
</feature>
<dbReference type="Gene3D" id="2.180.10.10">
    <property type="entry name" value="RHS repeat-associated core"/>
    <property type="match status" value="1"/>
</dbReference>
<keyword evidence="1" id="KW-0732">Signal</keyword>
<evidence type="ECO:0000313" key="3">
    <source>
        <dbReference type="EMBL" id="MCF2220372.1"/>
    </source>
</evidence>
<evidence type="ECO:0000313" key="4">
    <source>
        <dbReference type="Proteomes" id="UP001430374"/>
    </source>
</evidence>
<dbReference type="EMBL" id="JACSGT010000001">
    <property type="protein sequence ID" value="MCF2220372.1"/>
    <property type="molecule type" value="Genomic_DNA"/>
</dbReference>
<dbReference type="Proteomes" id="UP001430374">
    <property type="component" value="Unassembled WGS sequence"/>
</dbReference>